<organism evidence="1 2">
    <name type="scientific">Xylella taiwanensis</name>
    <dbReference type="NCBI Taxonomy" id="1444770"/>
    <lineage>
        <taxon>Bacteria</taxon>
        <taxon>Pseudomonadati</taxon>
        <taxon>Pseudomonadota</taxon>
        <taxon>Gammaproteobacteria</taxon>
        <taxon>Lysobacterales</taxon>
        <taxon>Lysobacteraceae</taxon>
        <taxon>Xylella</taxon>
    </lineage>
</organism>
<dbReference type="Proteomes" id="UP001430701">
    <property type="component" value="Unassembled WGS sequence"/>
</dbReference>
<protein>
    <recommendedName>
        <fullName evidence="3">Transposase</fullName>
    </recommendedName>
</protein>
<evidence type="ECO:0008006" key="3">
    <source>
        <dbReference type="Google" id="ProtNLM"/>
    </source>
</evidence>
<evidence type="ECO:0000313" key="1">
    <source>
        <dbReference type="EMBL" id="MCD8473934.1"/>
    </source>
</evidence>
<keyword evidence="2" id="KW-1185">Reference proteome</keyword>
<reference evidence="1" key="1">
    <citation type="submission" date="2021-11" db="EMBL/GenBank/DDBJ databases">
        <title>Genome sequence of Xylella taiwanensis PLS432.</title>
        <authorList>
            <person name="Weng L.-W."/>
            <person name="Su C.-C."/>
            <person name="Tsai C.-W."/>
            <person name="Kuo C.-H."/>
        </authorList>
    </citation>
    <scope>NUCLEOTIDE SEQUENCE</scope>
    <source>
        <strain evidence="1">PLS432</strain>
    </source>
</reference>
<dbReference type="EMBL" id="JAJPPU010000002">
    <property type="protein sequence ID" value="MCD8473934.1"/>
    <property type="molecule type" value="Genomic_DNA"/>
</dbReference>
<gene>
    <name evidence="1" type="ORF">LPH55_10830</name>
</gene>
<evidence type="ECO:0000313" key="2">
    <source>
        <dbReference type="Proteomes" id="UP001430701"/>
    </source>
</evidence>
<accession>A0ABS8TZL7</accession>
<proteinExistence type="predicted"/>
<name>A0ABS8TZL7_9GAMM</name>
<comment type="caution">
    <text evidence="1">The sequence shown here is derived from an EMBL/GenBank/DDBJ whole genome shotgun (WGS) entry which is preliminary data.</text>
</comment>
<sequence>MFNALLYVAEHGYKWLGLPKRFNNWHMIYTCMNQEAIWRAALRLQQGQVLQIEN</sequence>
<dbReference type="GeneID" id="68900835"/>
<dbReference type="RefSeq" id="WP_114867124.1">
    <property type="nucleotide sequence ID" value="NZ_CP053627.1"/>
</dbReference>